<evidence type="ECO:0000259" key="1">
    <source>
        <dbReference type="PROSITE" id="PS50046"/>
    </source>
</evidence>
<dbReference type="Pfam" id="PF08448">
    <property type="entry name" value="PAS_4"/>
    <property type="match status" value="4"/>
</dbReference>
<dbReference type="PROSITE" id="PS50887">
    <property type="entry name" value="GGDEF"/>
    <property type="match status" value="1"/>
</dbReference>
<proteinExistence type="predicted"/>
<dbReference type="InterPro" id="IPR013655">
    <property type="entry name" value="PAS_fold_3"/>
</dbReference>
<dbReference type="SMART" id="SM00267">
    <property type="entry name" value="GGDEF"/>
    <property type="match status" value="1"/>
</dbReference>
<evidence type="ECO:0000259" key="4">
    <source>
        <dbReference type="PROSITE" id="PS50883"/>
    </source>
</evidence>
<dbReference type="InterPro" id="IPR029016">
    <property type="entry name" value="GAF-like_dom_sf"/>
</dbReference>
<dbReference type="NCBIfam" id="TIGR00254">
    <property type="entry name" value="GGDEF"/>
    <property type="match status" value="1"/>
</dbReference>
<dbReference type="Pfam" id="PF01590">
    <property type="entry name" value="GAF"/>
    <property type="match status" value="1"/>
</dbReference>
<dbReference type="EMBL" id="JAVMIP010000010">
    <property type="protein sequence ID" value="MDS3861228.1"/>
    <property type="molecule type" value="Genomic_DNA"/>
</dbReference>
<keyword evidence="7" id="KW-1185">Reference proteome</keyword>
<dbReference type="InterPro" id="IPR029787">
    <property type="entry name" value="Nucleotide_cyclase"/>
</dbReference>
<evidence type="ECO:0000313" key="6">
    <source>
        <dbReference type="EMBL" id="MDS3861228.1"/>
    </source>
</evidence>
<dbReference type="NCBIfam" id="TIGR00229">
    <property type="entry name" value="sensory_box"/>
    <property type="match status" value="4"/>
</dbReference>
<dbReference type="PROSITE" id="PS50046">
    <property type="entry name" value="PHYTOCHROME_2"/>
    <property type="match status" value="1"/>
</dbReference>
<dbReference type="InterPro" id="IPR035965">
    <property type="entry name" value="PAS-like_dom_sf"/>
</dbReference>
<dbReference type="Gene3D" id="3.30.70.270">
    <property type="match status" value="1"/>
</dbReference>
<dbReference type="SMART" id="SM00086">
    <property type="entry name" value="PAC"/>
    <property type="match status" value="3"/>
</dbReference>
<dbReference type="CDD" id="cd01948">
    <property type="entry name" value="EAL"/>
    <property type="match status" value="1"/>
</dbReference>
<dbReference type="Proteomes" id="UP001268256">
    <property type="component" value="Unassembled WGS sequence"/>
</dbReference>
<feature type="domain" description="PAC" evidence="3">
    <location>
        <begin position="80"/>
        <end position="132"/>
    </location>
</feature>
<dbReference type="InterPro" id="IPR001633">
    <property type="entry name" value="EAL_dom"/>
</dbReference>
<reference evidence="7" key="1">
    <citation type="submission" date="2023-07" db="EMBL/GenBank/DDBJ databases">
        <authorList>
            <person name="Luz R."/>
            <person name="Cordeiro R."/>
            <person name="Fonseca A."/>
            <person name="Goncalves V."/>
        </authorList>
    </citation>
    <scope>NUCLEOTIDE SEQUENCE [LARGE SCALE GENOMIC DNA]</scope>
    <source>
        <strain evidence="7">BACA0444</strain>
    </source>
</reference>
<dbReference type="Gene3D" id="3.20.20.450">
    <property type="entry name" value="EAL domain"/>
    <property type="match status" value="1"/>
</dbReference>
<dbReference type="InterPro" id="IPR000160">
    <property type="entry name" value="GGDEF_dom"/>
</dbReference>
<evidence type="ECO:0000259" key="3">
    <source>
        <dbReference type="PROSITE" id="PS50113"/>
    </source>
</evidence>
<dbReference type="PANTHER" id="PTHR44757:SF2">
    <property type="entry name" value="BIOFILM ARCHITECTURE MAINTENANCE PROTEIN MBAA"/>
    <property type="match status" value="1"/>
</dbReference>
<dbReference type="SUPFAM" id="SSF55785">
    <property type="entry name" value="PYP-like sensor domain (PAS domain)"/>
    <property type="match status" value="6"/>
</dbReference>
<dbReference type="InterPro" id="IPR016132">
    <property type="entry name" value="Phyto_chromo_attachment"/>
</dbReference>
<dbReference type="Pfam" id="PF00990">
    <property type="entry name" value="GGDEF"/>
    <property type="match status" value="1"/>
</dbReference>
<name>A0AAE4FS07_9CYAN</name>
<dbReference type="Pfam" id="PF00563">
    <property type="entry name" value="EAL"/>
    <property type="match status" value="1"/>
</dbReference>
<feature type="domain" description="EAL" evidence="4">
    <location>
        <begin position="1126"/>
        <end position="1395"/>
    </location>
</feature>
<protein>
    <submittedName>
        <fullName evidence="6">PAS domain-containing protein</fullName>
    </submittedName>
</protein>
<dbReference type="InterPro" id="IPR035919">
    <property type="entry name" value="EAL_sf"/>
</dbReference>
<dbReference type="PROSITE" id="PS50112">
    <property type="entry name" value="PAS"/>
    <property type="match status" value="4"/>
</dbReference>
<accession>A0AAE4FS07</accession>
<feature type="domain" description="Phytochrome chromophore attachment site" evidence="1">
    <location>
        <begin position="648"/>
        <end position="784"/>
    </location>
</feature>
<feature type="domain" description="PAS" evidence="2">
    <location>
        <begin position="278"/>
        <end position="325"/>
    </location>
</feature>
<gene>
    <name evidence="6" type="ORF">RIF25_10460</name>
</gene>
<dbReference type="Gene3D" id="3.30.450.20">
    <property type="entry name" value="PAS domain"/>
    <property type="match status" value="6"/>
</dbReference>
<dbReference type="InterPro" id="IPR013656">
    <property type="entry name" value="PAS_4"/>
</dbReference>
<dbReference type="InterPro" id="IPR000014">
    <property type="entry name" value="PAS"/>
</dbReference>
<dbReference type="CDD" id="cd01949">
    <property type="entry name" value="GGDEF"/>
    <property type="match status" value="1"/>
</dbReference>
<dbReference type="RefSeq" id="WP_322878475.1">
    <property type="nucleotide sequence ID" value="NZ_JAVMIP010000010.1"/>
</dbReference>
<dbReference type="SUPFAM" id="SSF55073">
    <property type="entry name" value="Nucleotide cyclase"/>
    <property type="match status" value="1"/>
</dbReference>
<feature type="domain" description="PAC" evidence="3">
    <location>
        <begin position="881"/>
        <end position="933"/>
    </location>
</feature>
<dbReference type="SUPFAM" id="SSF55781">
    <property type="entry name" value="GAF domain-like"/>
    <property type="match status" value="1"/>
</dbReference>
<dbReference type="PROSITE" id="PS50883">
    <property type="entry name" value="EAL"/>
    <property type="match status" value="1"/>
</dbReference>
<dbReference type="SMART" id="SM00065">
    <property type="entry name" value="GAF"/>
    <property type="match status" value="1"/>
</dbReference>
<evidence type="ECO:0000259" key="5">
    <source>
        <dbReference type="PROSITE" id="PS50887"/>
    </source>
</evidence>
<dbReference type="SMART" id="SM00091">
    <property type="entry name" value="PAS"/>
    <property type="match status" value="6"/>
</dbReference>
<comment type="caution">
    <text evidence="6">The sequence shown here is derived from an EMBL/GenBank/DDBJ whole genome shotgun (WGS) entry which is preliminary data.</text>
</comment>
<dbReference type="InterPro" id="IPR000700">
    <property type="entry name" value="PAS-assoc_C"/>
</dbReference>
<dbReference type="Pfam" id="PF08447">
    <property type="entry name" value="PAS_3"/>
    <property type="match status" value="1"/>
</dbReference>
<organism evidence="6 7">
    <name type="scientific">Pseudocalidococcus azoricus BACA0444</name>
    <dbReference type="NCBI Taxonomy" id="2918990"/>
    <lineage>
        <taxon>Bacteria</taxon>
        <taxon>Bacillati</taxon>
        <taxon>Cyanobacteriota</taxon>
        <taxon>Cyanophyceae</taxon>
        <taxon>Acaryochloridales</taxon>
        <taxon>Thermosynechococcaceae</taxon>
        <taxon>Pseudocalidococcus</taxon>
        <taxon>Pseudocalidococcus azoricus</taxon>
    </lineage>
</organism>
<dbReference type="SMART" id="SM00052">
    <property type="entry name" value="EAL"/>
    <property type="match status" value="1"/>
</dbReference>
<evidence type="ECO:0000259" key="2">
    <source>
        <dbReference type="PROSITE" id="PS50112"/>
    </source>
</evidence>
<dbReference type="InterPro" id="IPR052155">
    <property type="entry name" value="Biofilm_reg_signaling"/>
</dbReference>
<dbReference type="InterPro" id="IPR003018">
    <property type="entry name" value="GAF"/>
</dbReference>
<feature type="domain" description="PAS" evidence="2">
    <location>
        <begin position="395"/>
        <end position="465"/>
    </location>
</feature>
<feature type="domain" description="PAS" evidence="2">
    <location>
        <begin position="9"/>
        <end position="66"/>
    </location>
</feature>
<dbReference type="PANTHER" id="PTHR44757">
    <property type="entry name" value="DIGUANYLATE CYCLASE DGCP"/>
    <property type="match status" value="1"/>
</dbReference>
<dbReference type="PROSITE" id="PS50113">
    <property type="entry name" value="PAC"/>
    <property type="match status" value="3"/>
</dbReference>
<dbReference type="Pfam" id="PF13426">
    <property type="entry name" value="PAS_9"/>
    <property type="match status" value="1"/>
</dbReference>
<dbReference type="Gene3D" id="3.30.450.40">
    <property type="match status" value="1"/>
</dbReference>
<feature type="domain" description="PAS" evidence="2">
    <location>
        <begin position="512"/>
        <end position="558"/>
    </location>
</feature>
<feature type="domain" description="GGDEF" evidence="5">
    <location>
        <begin position="966"/>
        <end position="1099"/>
    </location>
</feature>
<dbReference type="CDD" id="cd00130">
    <property type="entry name" value="PAS"/>
    <property type="match status" value="6"/>
</dbReference>
<dbReference type="SUPFAM" id="SSF141868">
    <property type="entry name" value="EAL domain-like"/>
    <property type="match status" value="1"/>
</dbReference>
<sequence>MFTDLIGDFAQLLALHTDDLICVHEPDGSYLYLTPSCKDLLGYDPEELVGSTPYFLFHPDDVEAIRAGPHALALEGVTNVCITYRMRKKSGGYIWLETLSRPILDEAGNVLLIITTSRDVTQRRLVEKQLNANEQLLETFFSQSLDACFFKLLPRPLNWQHEPNREAAIEYALFNLRITKVNDATCTMYRAGREQLLGLCFGDFFRDNLDTGRRVLKALFNLGRFQTELHLQRLDGSWMWLDCNFVCLYDERGWIRGCFDVKKDITEQKEARLKLEEAYATVTQVLESTTDGFFSVDQDWSITYVNQNFEEILGIKRAEILGKNLWEQFTDVQGTLFETEYRRAMTEKVPVEFEEFYPGTNHWYAVRAYPTASGLSTYFQNITERKLAEMQLSKINNQLTTVLESTTDGFFNLSSDEKITYCNSKFVETVNISKEQLIGRNIWELFSDALGTPFEIKFKQALSEQIPVELEEFYPGLGRWFYVKAYPVDFGLAVYFQDVTNRRIAEAKLAEVNQELSSVLESTTDAFISVDHQGLLTYVNRNFEHRTGLTRAQLLGHTPWDVFPDLQHTAFFQAIEQAQGNHQPQKVEYFCPYTQTWFLANIYPTPGGFSIYLQDVTAQKKQEAERQRQSDLTELLLRLSIQVRESLEVPKILQTTVDEVRQFLDVNRVIVYQFLPDWSGKIVAEAVDNPDYALLNQIIYDPCFGASQVGPYRLGRISQVMNIHDSAMNPCYVEFLAQFQVQANLVVPIIYQDQLLGLLIAQDCQQPRAWQEDEVNLLKQLATQVGIAVSRAKLVTALKEQEARYRAIVEDQTELIYRCSPDGVLTFANAAFCRYLHLIEPGDVKADHCYFDQAVRHPFNEVETARFAQQLAALTPAHPVSSIECYVDLPNGDQAWYEWTMRALYDSTNQLREYQCLGREITRRKKVEFQLIHDALYDSLTGLPNRVLLLERLNQAWNRYRRHPDCPFVLLFIDVDRFKRINDSLGHQAGDQILMTLAERLQMVLRATDTLARLSGDEFVLLAEDINPGTDLDHLIGRLQQTAEQPITIYDNLIKLTLSIGVAWSSAAYSQPDELLRDADIAMYQAKLRGRHQCLTFTPEMHLEAQFTLSLESELRSAILTAQASDPLLSFAYDSAPAQPALQVFYQPIVNLATRKVIGLEALCRWFHPIRGVISPAEFIPLAEETGLILPLGQWVLKTAAAQFSQWYQALGPGNVPKLSVNLAPQQFLQSNLVNDVADILETYNVPPQYLHLEITETAMMTSLDVVVRVAQQLQNLGVFLNIDDFGTGYSSLSRLHQLPIQALKIDRSFVQRLDPNVFPLWDFEEPIPSQASCDIIQAMLSLGQSLEMDVIAEGVETETQAQALRELGCHYAQGFLFYAPLSVHQTATLLHDQARTNSNITA</sequence>
<dbReference type="InterPro" id="IPR043128">
    <property type="entry name" value="Rev_trsase/Diguanyl_cyclase"/>
</dbReference>
<dbReference type="InterPro" id="IPR001610">
    <property type="entry name" value="PAC"/>
</dbReference>
<evidence type="ECO:0000313" key="7">
    <source>
        <dbReference type="Proteomes" id="UP001268256"/>
    </source>
</evidence>
<feature type="domain" description="PAC" evidence="3">
    <location>
        <begin position="225"/>
        <end position="277"/>
    </location>
</feature>